<keyword evidence="2 9" id="KW-0396">Initiation factor</keyword>
<dbReference type="EMBL" id="MF101421">
    <property type="protein sequence ID" value="ARW62086.1"/>
    <property type="molecule type" value="Genomic_DNA"/>
</dbReference>
<dbReference type="AlphaFoldDB" id="A0A1Z1M7V2"/>
<sequence length="738" mass="83292">MYLSTIYLEYILKLQSPKLINSTLSKLLDSSDSLTSAKNVADDQIITKSNSFSKFDKKYKNNFYSQDIEDIKKNKSKLAKKNRKSSTILDISQENIFINNSNDLFETKSLDDSILKIQKTNKKKYKNKIEQVSKNNTIIGLDQKQNFSNLNNTSKSILINVPLTIQELSNKLNIPEAEIITYLFLKKGISVTINQVIDIDVAEEVACSYNFDILKSDKTNQQYDIKCINEFSDSFISKVRRSPIITILGHADHGKTTLLDSILKTNLVKKEYGGITQNISGYEIEWENNSNLYKLVFLDTPGHEAFESMRFRSVQVTDIVLLVVAADDGLQLQTIEAINYINKMNLSCIVVINKIDKKNINISNIQKDLSTHNMLSEKLGGSINIVEVSALSGQNIDILLSTICKLSDTKNFTADNKADGYGIILESYLDKQRGPIANVIVQSGVVKLGDIVVASNTYGKVKSIINTNSVKINKSLPSSIVKILGFDLVPQVGTSFKVVNSEKEAKNYSSSYLKNDNLHKTLKSLNTRITSNNNLKARQLKLIIKTDTQGSLEAILNLLSKISQIKVQLNIVSANFGIISNMDVELALATNSRIISFNINNRSKINALIKKNNISFENFYVIYHLFDYIKTSMLELIDPEYDKNFIGSAIVQTVFQINKRFVAGCIVKEGKLKKMSYIHITRKNKVVYQGILTSLKYIKEDIEEVFANNECGLMCDYNFWQENDFIQAYDLIPKNKTL</sequence>
<dbReference type="FunFam" id="3.40.50.300:FF:000019">
    <property type="entry name" value="Translation initiation factor IF-2"/>
    <property type="match status" value="1"/>
</dbReference>
<dbReference type="InterPro" id="IPR000795">
    <property type="entry name" value="T_Tr_GTP-bd_dom"/>
</dbReference>
<dbReference type="InterPro" id="IPR023115">
    <property type="entry name" value="TIF_IF2_dom3"/>
</dbReference>
<dbReference type="GO" id="GO:0003743">
    <property type="term" value="F:translation initiation factor activity"/>
    <property type="evidence" value="ECO:0007669"/>
    <property type="project" value="UniProtKB-KW"/>
</dbReference>
<dbReference type="InterPro" id="IPR015760">
    <property type="entry name" value="TIF_IF2"/>
</dbReference>
<geneLocation type="chloroplast" evidence="9"/>
<dbReference type="Gene3D" id="3.40.50.300">
    <property type="entry name" value="P-loop containing nucleotide triphosphate hydrolases"/>
    <property type="match status" value="1"/>
</dbReference>
<comment type="function">
    <text evidence="6">One of the essential components for the initiation of protein synthesis. Protects formylmethionyl-tRNA from spontaneous hydrolysis and promotes its binding to the 30S ribosomal subunits. Also involved in the hydrolysis of GTP during the formation of the 70S ribosomal complex.</text>
</comment>
<organism evidence="9">
    <name type="scientific">Bostrychia simpliciuscula</name>
    <dbReference type="NCBI Taxonomy" id="324754"/>
    <lineage>
        <taxon>Eukaryota</taxon>
        <taxon>Rhodophyta</taxon>
        <taxon>Florideophyceae</taxon>
        <taxon>Rhodymeniophycidae</taxon>
        <taxon>Ceramiales</taxon>
        <taxon>Rhodomelaceae</taxon>
        <taxon>Bostrychia</taxon>
    </lineage>
</organism>
<dbReference type="CDD" id="cd03702">
    <property type="entry name" value="IF2_mtIF2_II"/>
    <property type="match status" value="1"/>
</dbReference>
<dbReference type="InterPro" id="IPR006847">
    <property type="entry name" value="IF2_N"/>
</dbReference>
<evidence type="ECO:0000256" key="5">
    <source>
        <dbReference type="ARBA" id="ARBA00023134"/>
    </source>
</evidence>
<comment type="similarity">
    <text evidence="1">Belongs to the TRAFAC class translation factor GTPase superfamily. Classic translation factor GTPase family. IF-2 subfamily.</text>
</comment>
<protein>
    <recommendedName>
        <fullName evidence="7">Translation initiation factor IF-2, chloroplastic</fullName>
    </recommendedName>
</protein>
<dbReference type="GO" id="GO:0005525">
    <property type="term" value="F:GTP binding"/>
    <property type="evidence" value="ECO:0007669"/>
    <property type="project" value="UniProtKB-KW"/>
</dbReference>
<dbReference type="GeneID" id="33355232"/>
<dbReference type="InterPro" id="IPR009000">
    <property type="entry name" value="Transl_B-barrel_sf"/>
</dbReference>
<keyword evidence="9" id="KW-0934">Plastid</keyword>
<dbReference type="SUPFAM" id="SSF52540">
    <property type="entry name" value="P-loop containing nucleoside triphosphate hydrolases"/>
    <property type="match status" value="1"/>
</dbReference>
<dbReference type="InterPro" id="IPR000178">
    <property type="entry name" value="TF_IF2_bacterial-like"/>
</dbReference>
<evidence type="ECO:0000259" key="8">
    <source>
        <dbReference type="PROSITE" id="PS51722"/>
    </source>
</evidence>
<accession>A0A1Z1M7V2</accession>
<dbReference type="FunFam" id="2.40.30.10:FF:000008">
    <property type="entry name" value="Translation initiation factor IF-2"/>
    <property type="match status" value="1"/>
</dbReference>
<evidence type="ECO:0000256" key="2">
    <source>
        <dbReference type="ARBA" id="ARBA00022540"/>
    </source>
</evidence>
<dbReference type="InterPro" id="IPR027417">
    <property type="entry name" value="P-loop_NTPase"/>
</dbReference>
<evidence type="ECO:0000256" key="6">
    <source>
        <dbReference type="ARBA" id="ARBA00025162"/>
    </source>
</evidence>
<dbReference type="CDD" id="cd01887">
    <property type="entry name" value="IF2_eIF5B"/>
    <property type="match status" value="1"/>
</dbReference>
<dbReference type="PANTHER" id="PTHR43381">
    <property type="entry name" value="TRANSLATION INITIATION FACTOR IF-2-RELATED"/>
    <property type="match status" value="1"/>
</dbReference>
<dbReference type="CDD" id="cd03692">
    <property type="entry name" value="mtIF2_IVc"/>
    <property type="match status" value="1"/>
</dbReference>
<dbReference type="FunFam" id="3.40.50.10050:FF:000001">
    <property type="entry name" value="Translation initiation factor IF-2"/>
    <property type="match status" value="1"/>
</dbReference>
<dbReference type="NCBIfam" id="TIGR00487">
    <property type="entry name" value="IF-2"/>
    <property type="match status" value="1"/>
</dbReference>
<dbReference type="SUPFAM" id="SSF50447">
    <property type="entry name" value="Translation proteins"/>
    <property type="match status" value="1"/>
</dbReference>
<dbReference type="InterPro" id="IPR036925">
    <property type="entry name" value="TIF_IF2_dom3_sf"/>
</dbReference>
<evidence type="ECO:0000256" key="7">
    <source>
        <dbReference type="ARBA" id="ARBA00044105"/>
    </source>
</evidence>
<dbReference type="Pfam" id="PF00009">
    <property type="entry name" value="GTP_EFTU"/>
    <property type="match status" value="1"/>
</dbReference>
<dbReference type="GO" id="GO:0005737">
    <property type="term" value="C:cytoplasm"/>
    <property type="evidence" value="ECO:0007669"/>
    <property type="project" value="TreeGrafter"/>
</dbReference>
<dbReference type="Pfam" id="PF11987">
    <property type="entry name" value="IF-2"/>
    <property type="match status" value="1"/>
</dbReference>
<dbReference type="InterPro" id="IPR005225">
    <property type="entry name" value="Small_GTP-bd"/>
</dbReference>
<dbReference type="Gene3D" id="3.40.50.10050">
    <property type="entry name" value="Translation initiation factor IF- 2, domain 3"/>
    <property type="match status" value="1"/>
</dbReference>
<keyword evidence="5" id="KW-0342">GTP-binding</keyword>
<keyword evidence="4" id="KW-0648">Protein biosynthesis</keyword>
<dbReference type="PROSITE" id="PS51722">
    <property type="entry name" value="G_TR_2"/>
    <property type="match status" value="1"/>
</dbReference>
<evidence type="ECO:0000256" key="4">
    <source>
        <dbReference type="ARBA" id="ARBA00022917"/>
    </source>
</evidence>
<keyword evidence="3" id="KW-0547">Nucleotide-binding</keyword>
<keyword evidence="9" id="KW-0150">Chloroplast</keyword>
<dbReference type="SUPFAM" id="SSF52156">
    <property type="entry name" value="Initiation factor IF2/eIF5b, domain 3"/>
    <property type="match status" value="1"/>
</dbReference>
<dbReference type="Pfam" id="PF04760">
    <property type="entry name" value="IF2_N"/>
    <property type="match status" value="1"/>
</dbReference>
<dbReference type="RefSeq" id="YP_009393524.1">
    <property type="nucleotide sequence ID" value="NC_035268.1"/>
</dbReference>
<evidence type="ECO:0000256" key="1">
    <source>
        <dbReference type="ARBA" id="ARBA00007733"/>
    </source>
</evidence>
<feature type="domain" description="Tr-type G" evidence="8">
    <location>
        <begin position="240"/>
        <end position="412"/>
    </location>
</feature>
<dbReference type="PANTHER" id="PTHR43381:SF5">
    <property type="entry name" value="TR-TYPE G DOMAIN-CONTAINING PROTEIN"/>
    <property type="match status" value="1"/>
</dbReference>
<dbReference type="NCBIfam" id="TIGR00231">
    <property type="entry name" value="small_GTP"/>
    <property type="match status" value="1"/>
</dbReference>
<proteinExistence type="inferred from homology"/>
<dbReference type="InterPro" id="IPR053905">
    <property type="entry name" value="EF-G-like_DII"/>
</dbReference>
<gene>
    <name evidence="9" type="primary">infB</name>
</gene>
<name>A0A1Z1M7V2_9FLOR</name>
<dbReference type="PRINTS" id="PR00315">
    <property type="entry name" value="ELONGATNFCT"/>
</dbReference>
<dbReference type="Gene3D" id="2.40.30.10">
    <property type="entry name" value="Translation factors"/>
    <property type="match status" value="2"/>
</dbReference>
<reference evidence="9" key="1">
    <citation type="journal article" date="2017" name="J. Phycol.">
        <title>Analysis of chloroplast genomes and a supermatrix inform reclassification of the Rhodomelaceae (Rhodophyta).</title>
        <authorList>
            <person name="Diaz-Tapia P."/>
            <person name="Maggs C.A."/>
            <person name="West J.A."/>
            <person name="Verbruggen H."/>
        </authorList>
    </citation>
    <scope>NUCLEOTIDE SEQUENCE</scope>
    <source>
        <strain evidence="9">JW3897</strain>
    </source>
</reference>
<evidence type="ECO:0000256" key="3">
    <source>
        <dbReference type="ARBA" id="ARBA00022741"/>
    </source>
</evidence>
<evidence type="ECO:0000313" key="9">
    <source>
        <dbReference type="EMBL" id="ARW62086.1"/>
    </source>
</evidence>
<dbReference type="Pfam" id="PF22042">
    <property type="entry name" value="EF-G_D2"/>
    <property type="match status" value="1"/>
</dbReference>
<dbReference type="GO" id="GO:0003924">
    <property type="term" value="F:GTPase activity"/>
    <property type="evidence" value="ECO:0007669"/>
    <property type="project" value="InterPro"/>
</dbReference>
<dbReference type="InterPro" id="IPR044145">
    <property type="entry name" value="IF2_II"/>
</dbReference>